<evidence type="ECO:0000313" key="3">
    <source>
        <dbReference type="Proteomes" id="UP001166304"/>
    </source>
</evidence>
<comment type="caution">
    <text evidence="2">The sequence shown here is derived from an EMBL/GenBank/DDBJ whole genome shotgun (WGS) entry which is preliminary data.</text>
</comment>
<organism evidence="2 3">
    <name type="scientific">Haloarcula salina</name>
    <dbReference type="NCBI Taxonomy" id="1429914"/>
    <lineage>
        <taxon>Archaea</taxon>
        <taxon>Methanobacteriati</taxon>
        <taxon>Methanobacteriota</taxon>
        <taxon>Stenosarchaea group</taxon>
        <taxon>Halobacteria</taxon>
        <taxon>Halobacteriales</taxon>
        <taxon>Haloarculaceae</taxon>
        <taxon>Haloarcula</taxon>
    </lineage>
</organism>
<name>A0AA41KLI1_9EURY</name>
<feature type="transmembrane region" description="Helical" evidence="1">
    <location>
        <begin position="12"/>
        <end position="33"/>
    </location>
</feature>
<gene>
    <name evidence="2" type="ORF">KTS37_14080</name>
</gene>
<sequence length="72" mass="7821">MAIFPLKQQELWILRVLFVSCVLVGIGESALAGDTILGLVVRGGVLGGMSFVPLAVLYFVYLFGKRRSVQHA</sequence>
<feature type="transmembrane region" description="Helical" evidence="1">
    <location>
        <begin position="39"/>
        <end position="63"/>
    </location>
</feature>
<evidence type="ECO:0000313" key="2">
    <source>
        <dbReference type="EMBL" id="MBV0902919.1"/>
    </source>
</evidence>
<keyword evidence="1" id="KW-0812">Transmembrane</keyword>
<protein>
    <submittedName>
        <fullName evidence="2">Uncharacterized protein</fullName>
    </submittedName>
</protein>
<dbReference type="EMBL" id="JAHQXE010000004">
    <property type="protein sequence ID" value="MBV0902919.1"/>
    <property type="molecule type" value="Genomic_DNA"/>
</dbReference>
<dbReference type="AlphaFoldDB" id="A0AA41KLI1"/>
<accession>A0AA41KLI1</accession>
<reference evidence="2" key="1">
    <citation type="submission" date="2021-06" db="EMBL/GenBank/DDBJ databases">
        <title>New haloarchaea isolates fom saline soil.</title>
        <authorList>
            <person name="Duran-Viseras A."/>
            <person name="Sanchez-Porro C.S."/>
            <person name="Ventosa A."/>
        </authorList>
    </citation>
    <scope>NUCLEOTIDE SEQUENCE</scope>
    <source>
        <strain evidence="2">JCM 18369</strain>
    </source>
</reference>
<proteinExistence type="predicted"/>
<dbReference type="RefSeq" id="WP_162414481.1">
    <property type="nucleotide sequence ID" value="NZ_JAHQXE010000004.1"/>
</dbReference>
<keyword evidence="1" id="KW-0472">Membrane</keyword>
<keyword evidence="3" id="KW-1185">Reference proteome</keyword>
<evidence type="ECO:0000256" key="1">
    <source>
        <dbReference type="SAM" id="Phobius"/>
    </source>
</evidence>
<keyword evidence="1" id="KW-1133">Transmembrane helix</keyword>
<dbReference type="Proteomes" id="UP001166304">
    <property type="component" value="Unassembled WGS sequence"/>
</dbReference>